<dbReference type="InterPro" id="IPR007737">
    <property type="entry name" value="Mga_HTH"/>
</dbReference>
<dbReference type="InterPro" id="IPR036390">
    <property type="entry name" value="WH_DNA-bd_sf"/>
</dbReference>
<dbReference type="Gene3D" id="1.10.10.10">
    <property type="entry name" value="Winged helix-like DNA-binding domain superfamily/Winged helix DNA-binding domain"/>
    <property type="match status" value="2"/>
</dbReference>
<evidence type="ECO:0000256" key="4">
    <source>
        <dbReference type="ARBA" id="ARBA00023163"/>
    </source>
</evidence>
<reference evidence="6" key="1">
    <citation type="submission" date="2022-04" db="EMBL/GenBank/DDBJ databases">
        <authorList>
            <person name="Forde T."/>
        </authorList>
    </citation>
    <scope>NUCLEOTIDE SEQUENCE</scope>
    <source>
        <strain evidence="6">A18Y016a</strain>
        <strain evidence="7">A18Y020d</strain>
    </source>
</reference>
<evidence type="ECO:0000313" key="7">
    <source>
        <dbReference type="EMBL" id="CAH2761364.1"/>
    </source>
</evidence>
<dbReference type="AlphaFoldDB" id="A0AAU9VIF8"/>
<dbReference type="Pfam" id="PF05043">
    <property type="entry name" value="Mga"/>
    <property type="match status" value="1"/>
</dbReference>
<keyword evidence="2" id="KW-0805">Transcription regulation</keyword>
<accession>A0AAU9VIF8</accession>
<dbReference type="PANTHER" id="PTHR30185">
    <property type="entry name" value="CRYPTIC BETA-GLUCOSIDE BGL OPERON ANTITERMINATOR"/>
    <property type="match status" value="1"/>
</dbReference>
<dbReference type="InterPro" id="IPR013196">
    <property type="entry name" value="HTH_11"/>
</dbReference>
<keyword evidence="1" id="KW-0677">Repeat</keyword>
<evidence type="ECO:0000313" key="6">
    <source>
        <dbReference type="EMBL" id="CAH2761363.1"/>
    </source>
</evidence>
<dbReference type="InterPro" id="IPR011608">
    <property type="entry name" value="PRD"/>
</dbReference>
<dbReference type="Pfam" id="PF00874">
    <property type="entry name" value="PRD"/>
    <property type="match status" value="1"/>
</dbReference>
<dbReference type="Proteomes" id="UP001154111">
    <property type="component" value="Chromosome"/>
</dbReference>
<evidence type="ECO:0000313" key="9">
    <source>
        <dbReference type="Proteomes" id="UP001154111"/>
    </source>
</evidence>
<dbReference type="Gene3D" id="1.10.1790.10">
    <property type="entry name" value="PRD domain"/>
    <property type="match status" value="1"/>
</dbReference>
<keyword evidence="4" id="KW-0804">Transcription</keyword>
<dbReference type="PANTHER" id="PTHR30185:SF13">
    <property type="entry name" value="LICABCH OPERON REGULATOR-RELATED"/>
    <property type="match status" value="1"/>
</dbReference>
<dbReference type="Proteomes" id="UP001154095">
    <property type="component" value="Chromosome"/>
</dbReference>
<dbReference type="SUPFAM" id="SSF46785">
    <property type="entry name" value="Winged helix' DNA-binding domain"/>
    <property type="match status" value="2"/>
</dbReference>
<gene>
    <name evidence="6" type="primary">licR_2</name>
    <name evidence="6" type="ORF">ERYAMS2_00671</name>
    <name evidence="7" type="ORF">ERYAMS_00377</name>
</gene>
<proteinExistence type="predicted"/>
<evidence type="ECO:0000313" key="8">
    <source>
        <dbReference type="Proteomes" id="UP001154095"/>
    </source>
</evidence>
<dbReference type="InterPro" id="IPR016152">
    <property type="entry name" value="PTrfase/Anion_transptr"/>
</dbReference>
<dbReference type="GO" id="GO:0006355">
    <property type="term" value="P:regulation of DNA-templated transcription"/>
    <property type="evidence" value="ECO:0007669"/>
    <property type="project" value="InterPro"/>
</dbReference>
<sequence length="625" mass="72498">MEFTNRQLIIMHHLAQGNTVTAQELALSSNVSIRTIKKEIQILRELLKSYQIEVCSIPGHGYRLNPLNEDQEEKIFENIGSISLIRRMNSFSRNNSERVSYLIRTLLQASDYLKLEELAERMFVSRTTIHNDLKDVRLQLRRFQLELKSRPAYGLKLTGSEFNLRLAFAEYFFHNTLSLVESKEKDLFILNKDILFKTEEIVKESCFKADILLSDFSLQNIAVHILILFKRRREGHHIEIHKTTDSPLLPLAQTIANAVSTLLNEDVLKKPELLYLAIHLDSKQIIAHSGKTDVQDEALIYDIFTEIDNNFAINFLDNHELFRYLLLHIPQMIKRIQNGLTIRNPLIHRNLREFLFAAKVTISAVSVIEANYPDISINLDEFGYLLLYFQGALMTRRHQQTLNIGFIGGNGRSETIVYGQTLREHFNQEHITVSVYGSLQEITQDLDIGVSMAKMTIPQAREVVAIEDGNYLTHIEQKIKQFDLAEADLDHYLKPQYVIYNLPGNNKEQVLHNLTDKMNTMNLLKPHYDSNPFATHEIGHNLVHLQDLKKHVDRALCFVAILEKPIIWDKSEVHVLFLIKTKRDGDHDLFYLCDRFSKWSMDRFKVQQLIEGQSFDDFKQALLSS</sequence>
<keyword evidence="8" id="KW-1185">Reference proteome</keyword>
<dbReference type="RefSeq" id="WP_254007296.1">
    <property type="nucleotide sequence ID" value="NZ_OW659477.1"/>
</dbReference>
<evidence type="ECO:0000259" key="5">
    <source>
        <dbReference type="PROSITE" id="PS51372"/>
    </source>
</evidence>
<evidence type="ECO:0000256" key="2">
    <source>
        <dbReference type="ARBA" id="ARBA00023015"/>
    </source>
</evidence>
<name>A0AAU9VIF8_9FIRM</name>
<evidence type="ECO:0000256" key="1">
    <source>
        <dbReference type="ARBA" id="ARBA00022737"/>
    </source>
</evidence>
<dbReference type="Pfam" id="PF08279">
    <property type="entry name" value="HTH_11"/>
    <property type="match status" value="1"/>
</dbReference>
<dbReference type="InterPro" id="IPR002178">
    <property type="entry name" value="PTS_EIIA_type-2_dom"/>
</dbReference>
<dbReference type="Pfam" id="PF00359">
    <property type="entry name" value="PTS_EIIA_2"/>
    <property type="match status" value="1"/>
</dbReference>
<dbReference type="EMBL" id="OW659477">
    <property type="protein sequence ID" value="CAH2761363.1"/>
    <property type="molecule type" value="Genomic_DNA"/>
</dbReference>
<dbReference type="SUPFAM" id="SSF55804">
    <property type="entry name" value="Phoshotransferase/anion transport protein"/>
    <property type="match status" value="1"/>
</dbReference>
<organism evidence="6 9">
    <name type="scientific">Erysipelothrix amsterdamensis</name>
    <dbReference type="NCBI Taxonomy" id="2929157"/>
    <lineage>
        <taxon>Bacteria</taxon>
        <taxon>Bacillati</taxon>
        <taxon>Bacillota</taxon>
        <taxon>Erysipelotrichia</taxon>
        <taxon>Erysipelotrichales</taxon>
        <taxon>Erysipelotrichaceae</taxon>
        <taxon>Erysipelothrix</taxon>
    </lineage>
</organism>
<protein>
    <submittedName>
        <fullName evidence="6">PRD domain-containing protein</fullName>
    </submittedName>
</protein>
<dbReference type="SUPFAM" id="SSF63520">
    <property type="entry name" value="PTS-regulatory domain, PRD"/>
    <property type="match status" value="2"/>
</dbReference>
<keyword evidence="3" id="KW-0010">Activator</keyword>
<dbReference type="PROSITE" id="PS51372">
    <property type="entry name" value="PRD_2"/>
    <property type="match status" value="1"/>
</dbReference>
<evidence type="ECO:0000256" key="3">
    <source>
        <dbReference type="ARBA" id="ARBA00023159"/>
    </source>
</evidence>
<dbReference type="InterPro" id="IPR036634">
    <property type="entry name" value="PRD_sf"/>
</dbReference>
<dbReference type="Gene3D" id="3.40.930.10">
    <property type="entry name" value="Mannitol-specific EII, Chain A"/>
    <property type="match status" value="1"/>
</dbReference>
<feature type="domain" description="PRD" evidence="5">
    <location>
        <begin position="291"/>
        <end position="399"/>
    </location>
</feature>
<dbReference type="InterPro" id="IPR050661">
    <property type="entry name" value="BglG_antiterminators"/>
</dbReference>
<dbReference type="InterPro" id="IPR036388">
    <property type="entry name" value="WH-like_DNA-bd_sf"/>
</dbReference>
<dbReference type="EMBL" id="OW659496">
    <property type="protein sequence ID" value="CAH2761364.1"/>
    <property type="molecule type" value="Genomic_DNA"/>
</dbReference>